<evidence type="ECO:0000313" key="3">
    <source>
        <dbReference type="EMBL" id="AKK07237.1"/>
    </source>
</evidence>
<feature type="transmembrane region" description="Helical" evidence="1">
    <location>
        <begin position="6"/>
        <end position="24"/>
    </location>
</feature>
<dbReference type="InterPro" id="IPR017937">
    <property type="entry name" value="Thioredoxin_CS"/>
</dbReference>
<proteinExistence type="predicted"/>
<dbReference type="KEGG" id="cmv:CMUST_14720"/>
<sequence>MRNTIIASIAIFCIGLIALISLTIPNDKPPTEHKTAHIAQRPKCPQTHINLPCLGAETDHHQPAPITIVNLWAWWCAPCRDELPLFDDLAAQNPQWDVIGVHADPNATNGADMLNDLDIKIPSYQDNRNEFATANNLPNVVPITIIFHNGQQKGILTRAFTDYEDLTTSIGEIINS</sequence>
<dbReference type="STRING" id="571915.CMUST_14720"/>
<dbReference type="Gene3D" id="3.40.30.10">
    <property type="entry name" value="Glutaredoxin"/>
    <property type="match status" value="1"/>
</dbReference>
<keyword evidence="1" id="KW-0812">Transmembrane</keyword>
<dbReference type="Proteomes" id="UP000035199">
    <property type="component" value="Chromosome"/>
</dbReference>
<keyword evidence="1" id="KW-0472">Membrane</keyword>
<reference evidence="3 4" key="1">
    <citation type="journal article" date="2015" name="Genome Announc.">
        <title>Complete Genome Sequence of the Type Strain Corynebacterium mustelae DSM 45274, Isolated from Various Tissues of a Male Ferret with Lethal Sepsis.</title>
        <authorList>
            <person name="Ruckert C."/>
            <person name="Eimer J."/>
            <person name="Winkler A."/>
            <person name="Tauch A."/>
        </authorList>
    </citation>
    <scope>NUCLEOTIDE SEQUENCE [LARGE SCALE GENOMIC DNA]</scope>
    <source>
        <strain evidence="3 4">DSM 45274</strain>
    </source>
</reference>
<evidence type="ECO:0000256" key="1">
    <source>
        <dbReference type="SAM" id="Phobius"/>
    </source>
</evidence>
<dbReference type="EMBL" id="CP011542">
    <property type="protein sequence ID" value="AKK07237.1"/>
    <property type="molecule type" value="Genomic_DNA"/>
</dbReference>
<dbReference type="PROSITE" id="PS00194">
    <property type="entry name" value="THIOREDOXIN_1"/>
    <property type="match status" value="1"/>
</dbReference>
<dbReference type="AlphaFoldDB" id="A0A0G3H7Y2"/>
<dbReference type="InterPro" id="IPR036249">
    <property type="entry name" value="Thioredoxin-like_sf"/>
</dbReference>
<organism evidence="3 4">
    <name type="scientific">Corynebacterium mustelae</name>
    <dbReference type="NCBI Taxonomy" id="571915"/>
    <lineage>
        <taxon>Bacteria</taxon>
        <taxon>Bacillati</taxon>
        <taxon>Actinomycetota</taxon>
        <taxon>Actinomycetes</taxon>
        <taxon>Mycobacteriales</taxon>
        <taxon>Corynebacteriaceae</taxon>
        <taxon>Corynebacterium</taxon>
    </lineage>
</organism>
<evidence type="ECO:0000313" key="4">
    <source>
        <dbReference type="Proteomes" id="UP000035199"/>
    </source>
</evidence>
<dbReference type="InterPro" id="IPR013766">
    <property type="entry name" value="Thioredoxin_domain"/>
</dbReference>
<keyword evidence="1" id="KW-1133">Transmembrane helix</keyword>
<dbReference type="RefSeq" id="WP_047263106.1">
    <property type="nucleotide sequence ID" value="NZ_CP011542.1"/>
</dbReference>
<name>A0A0G3H7Y2_9CORY</name>
<protein>
    <submittedName>
        <fullName evidence="3">Thioredoxin</fullName>
    </submittedName>
</protein>
<dbReference type="PROSITE" id="PS51352">
    <property type="entry name" value="THIOREDOXIN_2"/>
    <property type="match status" value="1"/>
</dbReference>
<evidence type="ECO:0000259" key="2">
    <source>
        <dbReference type="PROSITE" id="PS51352"/>
    </source>
</evidence>
<dbReference type="SUPFAM" id="SSF52833">
    <property type="entry name" value="Thioredoxin-like"/>
    <property type="match status" value="1"/>
</dbReference>
<reference evidence="4" key="2">
    <citation type="submission" date="2015-05" db="EMBL/GenBank/DDBJ databases">
        <title>Complete genome sequence of Corynebacterium mustelae DSM 45274, isolated from various tissues of a male ferret with lethal sepsis.</title>
        <authorList>
            <person name="Ruckert C."/>
            <person name="Albersmeier A."/>
            <person name="Winkler A."/>
            <person name="Tauch A."/>
        </authorList>
    </citation>
    <scope>NUCLEOTIDE SEQUENCE [LARGE SCALE GENOMIC DNA]</scope>
    <source>
        <strain evidence="4">DSM 45274</strain>
    </source>
</reference>
<keyword evidence="4" id="KW-1185">Reference proteome</keyword>
<dbReference type="CDD" id="cd02966">
    <property type="entry name" value="TlpA_like_family"/>
    <property type="match status" value="1"/>
</dbReference>
<dbReference type="OrthoDB" id="9796554at2"/>
<dbReference type="PATRIC" id="fig|571915.4.peg.3163"/>
<gene>
    <name evidence="3" type="ORF">CMUST_14720</name>
</gene>
<feature type="domain" description="Thioredoxin" evidence="2">
    <location>
        <begin position="18"/>
        <end position="175"/>
    </location>
</feature>
<accession>A0A0G3H7Y2</accession>